<evidence type="ECO:0000313" key="2">
    <source>
        <dbReference type="Proteomes" id="UP001140096"/>
    </source>
</evidence>
<reference evidence="1" key="1">
    <citation type="submission" date="2022-07" db="EMBL/GenBank/DDBJ databases">
        <title>Phylogenomic reconstructions and comparative analyses of Kickxellomycotina fungi.</title>
        <authorList>
            <person name="Reynolds N.K."/>
            <person name="Stajich J.E."/>
            <person name="Barry K."/>
            <person name="Grigoriev I.V."/>
            <person name="Crous P."/>
            <person name="Smith M.E."/>
        </authorList>
    </citation>
    <scope>NUCLEOTIDE SEQUENCE</scope>
    <source>
        <strain evidence="1">CBS 102833</strain>
    </source>
</reference>
<organism evidence="1 2">
    <name type="scientific">Coemansia furcata</name>
    <dbReference type="NCBI Taxonomy" id="417177"/>
    <lineage>
        <taxon>Eukaryota</taxon>
        <taxon>Fungi</taxon>
        <taxon>Fungi incertae sedis</taxon>
        <taxon>Zoopagomycota</taxon>
        <taxon>Kickxellomycotina</taxon>
        <taxon>Kickxellomycetes</taxon>
        <taxon>Kickxellales</taxon>
        <taxon>Kickxellaceae</taxon>
        <taxon>Coemansia</taxon>
    </lineage>
</organism>
<feature type="non-terminal residue" evidence="1">
    <location>
        <position position="1"/>
    </location>
</feature>
<dbReference type="Proteomes" id="UP001140096">
    <property type="component" value="Unassembled WGS sequence"/>
</dbReference>
<dbReference type="EMBL" id="JANBUP010002573">
    <property type="protein sequence ID" value="KAJ2799811.1"/>
    <property type="molecule type" value="Genomic_DNA"/>
</dbReference>
<proteinExistence type="predicted"/>
<comment type="caution">
    <text evidence="1">The sequence shown here is derived from an EMBL/GenBank/DDBJ whole genome shotgun (WGS) entry which is preliminary data.</text>
</comment>
<gene>
    <name evidence="1" type="ORF">H4S07_005338</name>
</gene>
<evidence type="ECO:0000313" key="1">
    <source>
        <dbReference type="EMBL" id="KAJ2799811.1"/>
    </source>
</evidence>
<keyword evidence="2" id="KW-1185">Reference proteome</keyword>
<accession>A0ACC1L2C9</accession>
<name>A0ACC1L2C9_9FUNG</name>
<protein>
    <submittedName>
        <fullName evidence="1">Uncharacterized protein</fullName>
    </submittedName>
</protein>
<sequence>QALPSPVVAVREPLPSEGLVSEVVDDDAASISSAKGKAPVSKYLILDPRKLMGKRLPSVLPRNFARLDTASPVPGRGEHSASVPPSGSAPLVPIKPGPMPAYSARHVDLFSAASMSMATRSTPSSPLPSIGPNSMQTTEQQPPPPSSPPPL</sequence>
<feature type="non-terminal residue" evidence="1">
    <location>
        <position position="151"/>
    </location>
</feature>